<dbReference type="PANTHER" id="PTHR48070">
    <property type="entry name" value="ESTERASE OVCA2"/>
    <property type="match status" value="1"/>
</dbReference>
<dbReference type="GO" id="GO:0005737">
    <property type="term" value="C:cytoplasm"/>
    <property type="evidence" value="ECO:0007669"/>
    <property type="project" value="TreeGrafter"/>
</dbReference>
<evidence type="ECO:0000256" key="2">
    <source>
        <dbReference type="ARBA" id="ARBA00022801"/>
    </source>
</evidence>
<accession>A0AAD9HLY0</accession>
<feature type="domain" description="Serine hydrolase" evidence="3">
    <location>
        <begin position="2"/>
        <end position="206"/>
    </location>
</feature>
<dbReference type="InterPro" id="IPR005645">
    <property type="entry name" value="FSH-like_dom"/>
</dbReference>
<organism evidence="4 5">
    <name type="scientific">Colletotrichum zoysiae</name>
    <dbReference type="NCBI Taxonomy" id="1216348"/>
    <lineage>
        <taxon>Eukaryota</taxon>
        <taxon>Fungi</taxon>
        <taxon>Dikarya</taxon>
        <taxon>Ascomycota</taxon>
        <taxon>Pezizomycotina</taxon>
        <taxon>Sordariomycetes</taxon>
        <taxon>Hypocreomycetidae</taxon>
        <taxon>Glomerellales</taxon>
        <taxon>Glomerellaceae</taxon>
        <taxon>Colletotrichum</taxon>
        <taxon>Colletotrichum graminicola species complex</taxon>
    </lineage>
</organism>
<protein>
    <submittedName>
        <fullName evidence="4">Citrinin biosynthesis oxidoreductase CtnB</fullName>
    </submittedName>
</protein>
<evidence type="ECO:0000256" key="1">
    <source>
        <dbReference type="ARBA" id="ARBA00005863"/>
    </source>
</evidence>
<dbReference type="InterPro" id="IPR029058">
    <property type="entry name" value="AB_hydrolase_fold"/>
</dbReference>
<dbReference type="AlphaFoldDB" id="A0AAD9HLY0"/>
<reference evidence="4" key="1">
    <citation type="submission" date="2021-06" db="EMBL/GenBank/DDBJ databases">
        <title>Comparative genomics, transcriptomics and evolutionary studies reveal genomic signatures of adaptation to plant cell wall in hemibiotrophic fungi.</title>
        <authorList>
            <consortium name="DOE Joint Genome Institute"/>
            <person name="Baroncelli R."/>
            <person name="Diaz J.F."/>
            <person name="Benocci T."/>
            <person name="Peng M."/>
            <person name="Battaglia E."/>
            <person name="Haridas S."/>
            <person name="Andreopoulos W."/>
            <person name="Labutti K."/>
            <person name="Pangilinan J."/>
            <person name="Floch G.L."/>
            <person name="Makela M.R."/>
            <person name="Henrissat B."/>
            <person name="Grigoriev I.V."/>
            <person name="Crouch J.A."/>
            <person name="De Vries R.P."/>
            <person name="Sukno S.A."/>
            <person name="Thon M.R."/>
        </authorList>
    </citation>
    <scope>NUCLEOTIDE SEQUENCE</scope>
    <source>
        <strain evidence="4">MAFF235873</strain>
    </source>
</reference>
<name>A0AAD9HLY0_9PEZI</name>
<proteinExistence type="inferred from homology"/>
<dbReference type="GO" id="GO:0016787">
    <property type="term" value="F:hydrolase activity"/>
    <property type="evidence" value="ECO:0007669"/>
    <property type="project" value="UniProtKB-KW"/>
</dbReference>
<dbReference type="Proteomes" id="UP001232148">
    <property type="component" value="Unassembled WGS sequence"/>
</dbReference>
<dbReference type="GO" id="GO:0005634">
    <property type="term" value="C:nucleus"/>
    <property type="evidence" value="ECO:0007669"/>
    <property type="project" value="TreeGrafter"/>
</dbReference>
<gene>
    <name evidence="4" type="ORF">LX32DRAFT_692429</name>
</gene>
<evidence type="ECO:0000259" key="3">
    <source>
        <dbReference type="Pfam" id="PF03959"/>
    </source>
</evidence>
<evidence type="ECO:0000313" key="4">
    <source>
        <dbReference type="EMBL" id="KAK2030546.1"/>
    </source>
</evidence>
<dbReference type="Gene3D" id="3.40.50.1820">
    <property type="entry name" value="alpha/beta hydrolase"/>
    <property type="match status" value="1"/>
</dbReference>
<dbReference type="InterPro" id="IPR050593">
    <property type="entry name" value="LovG"/>
</dbReference>
<keyword evidence="2" id="KW-0378">Hydrolase</keyword>
<dbReference type="GO" id="GO:0044550">
    <property type="term" value="P:secondary metabolite biosynthetic process"/>
    <property type="evidence" value="ECO:0007669"/>
    <property type="project" value="TreeGrafter"/>
</dbReference>
<keyword evidence="5" id="KW-1185">Reference proteome</keyword>
<dbReference type="EMBL" id="MU842850">
    <property type="protein sequence ID" value="KAK2030546.1"/>
    <property type="molecule type" value="Genomic_DNA"/>
</dbReference>
<evidence type="ECO:0000313" key="5">
    <source>
        <dbReference type="Proteomes" id="UP001232148"/>
    </source>
</evidence>
<comment type="similarity">
    <text evidence="1">Belongs to the LovG family.</text>
</comment>
<dbReference type="Pfam" id="PF03959">
    <property type="entry name" value="FSH1"/>
    <property type="match status" value="1"/>
</dbReference>
<dbReference type="PANTHER" id="PTHR48070:SF3">
    <property type="entry name" value="ESTERASE DBAE-RELATED"/>
    <property type="match status" value="1"/>
</dbReference>
<sequence>MIFAAQTRQLRYALEPHGVQLVYATGPFECEPGYGVSPFFDDCGPFYCWSPNDPLDFDIQDDADNVNDSAAMAAGVAEMLDDLRYEYGDDTNDSFVGILGFSSAASVAAGILAAQQNNTEDPFPTWCRFRFGVLINGTGPPARFSTIQGDCGKEFIKFPTVSVVGKQDQWLSQSRLLNTYIDNELMICLEFDNGHKIPSKEDQVQEIVSAILAAMHKTEGSM</sequence>
<dbReference type="SUPFAM" id="SSF53474">
    <property type="entry name" value="alpha/beta-Hydrolases"/>
    <property type="match status" value="1"/>
</dbReference>
<comment type="caution">
    <text evidence="4">The sequence shown here is derived from an EMBL/GenBank/DDBJ whole genome shotgun (WGS) entry which is preliminary data.</text>
</comment>